<feature type="region of interest" description="Disordered" evidence="1">
    <location>
        <begin position="1"/>
        <end position="49"/>
    </location>
</feature>
<reference evidence="3 4" key="1">
    <citation type="submission" date="2024-03" db="EMBL/GenBank/DDBJ databases">
        <title>Complete genome sequence of the green alga Chloropicon roscoffensis RCC1871.</title>
        <authorList>
            <person name="Lemieux C."/>
            <person name="Pombert J.-F."/>
            <person name="Otis C."/>
            <person name="Turmel M."/>
        </authorList>
    </citation>
    <scope>NUCLEOTIDE SEQUENCE [LARGE SCALE GENOMIC DNA]</scope>
    <source>
        <strain evidence="3 4">RCC1871</strain>
    </source>
</reference>
<proteinExistence type="predicted"/>
<evidence type="ECO:0000256" key="2">
    <source>
        <dbReference type="SAM" id="Phobius"/>
    </source>
</evidence>
<accession>A0AAX4PHI9</accession>
<evidence type="ECO:0000313" key="3">
    <source>
        <dbReference type="EMBL" id="WZN65800.1"/>
    </source>
</evidence>
<organism evidence="3 4">
    <name type="scientific">Chloropicon roscoffensis</name>
    <dbReference type="NCBI Taxonomy" id="1461544"/>
    <lineage>
        <taxon>Eukaryota</taxon>
        <taxon>Viridiplantae</taxon>
        <taxon>Chlorophyta</taxon>
        <taxon>Chloropicophyceae</taxon>
        <taxon>Chloropicales</taxon>
        <taxon>Chloropicaceae</taxon>
        <taxon>Chloropicon</taxon>
    </lineage>
</organism>
<name>A0AAX4PHI9_9CHLO</name>
<feature type="compositionally biased region" description="Low complexity" evidence="1">
    <location>
        <begin position="136"/>
        <end position="169"/>
    </location>
</feature>
<dbReference type="EMBL" id="CP151513">
    <property type="protein sequence ID" value="WZN65800.1"/>
    <property type="molecule type" value="Genomic_DNA"/>
</dbReference>
<dbReference type="Proteomes" id="UP001472866">
    <property type="component" value="Chromosome 13"/>
</dbReference>
<keyword evidence="2" id="KW-0812">Transmembrane</keyword>
<protein>
    <submittedName>
        <fullName evidence="3">Uncharacterized protein</fullName>
    </submittedName>
</protein>
<evidence type="ECO:0000256" key="1">
    <source>
        <dbReference type="SAM" id="MobiDB-lite"/>
    </source>
</evidence>
<keyword evidence="4" id="KW-1185">Reference proteome</keyword>
<feature type="compositionally biased region" description="Low complexity" evidence="1">
    <location>
        <begin position="13"/>
        <end position="37"/>
    </location>
</feature>
<sequence length="240" mass="25007">MAKLMRMSTTSMRARSGARAAAPLSLSPRPRRGGLPSWRQTRGGGRVRTFAKEDEDELYDYSTEKVRSLLKRDSKELRGVEELGESAQSFQPSTSSGDEDGSAPSTSPSASPASPFASSSSPAAKSPFAGTGGGAPSAAAPKAAKSPFAGTGAAAAGGKPAPGGSSLGSISSQKLMSPFKQDAQDMDVQGDYEDNDRPWWQPQITITQVVIALSFSLLVVLMLATFSVVLNSGAIRFNDT</sequence>
<keyword evidence="2" id="KW-0472">Membrane</keyword>
<dbReference type="AlphaFoldDB" id="A0AAX4PHI9"/>
<gene>
    <name evidence="3" type="ORF">HKI87_13g73620</name>
</gene>
<feature type="compositionally biased region" description="Low complexity" evidence="1">
    <location>
        <begin position="102"/>
        <end position="129"/>
    </location>
</feature>
<feature type="region of interest" description="Disordered" evidence="1">
    <location>
        <begin position="79"/>
        <end position="172"/>
    </location>
</feature>
<evidence type="ECO:0000313" key="4">
    <source>
        <dbReference type="Proteomes" id="UP001472866"/>
    </source>
</evidence>
<keyword evidence="2" id="KW-1133">Transmembrane helix</keyword>
<feature type="compositionally biased region" description="Polar residues" evidence="1">
    <location>
        <begin position="86"/>
        <end position="96"/>
    </location>
</feature>
<feature type="transmembrane region" description="Helical" evidence="2">
    <location>
        <begin position="209"/>
        <end position="230"/>
    </location>
</feature>